<dbReference type="PANTHER" id="PTHR43537:SF5">
    <property type="entry name" value="UXU OPERON TRANSCRIPTIONAL REGULATOR"/>
    <property type="match status" value="1"/>
</dbReference>
<reference evidence="5 6" key="1">
    <citation type="submission" date="2013-12" db="EMBL/GenBank/DDBJ databases">
        <title>Complete genome sequence of Rhizobium etli bv. mimosae IE4771.</title>
        <authorList>
            <person name="Bustos P."/>
            <person name="Santamaria R.I."/>
            <person name="Lozano L."/>
            <person name="Ormeno-Orrillo E."/>
            <person name="Rogel M.A."/>
            <person name="Romero D."/>
            <person name="Cevallos M.A."/>
            <person name="Martinez-Romero E."/>
            <person name="Gonzalez V."/>
        </authorList>
    </citation>
    <scope>NUCLEOTIDE SEQUENCE [LARGE SCALE GENOMIC DNA]</scope>
    <source>
        <strain evidence="5 6">IE4771</strain>
        <plasmid evidence="6">Plasmid pRetIE4771d</plasmid>
    </source>
</reference>
<dbReference type="SMART" id="SM00895">
    <property type="entry name" value="FCD"/>
    <property type="match status" value="1"/>
</dbReference>
<evidence type="ECO:0000256" key="3">
    <source>
        <dbReference type="ARBA" id="ARBA00023163"/>
    </source>
</evidence>
<dbReference type="GO" id="GO:0003700">
    <property type="term" value="F:DNA-binding transcription factor activity"/>
    <property type="evidence" value="ECO:0007669"/>
    <property type="project" value="InterPro"/>
</dbReference>
<geneLocation type="plasmid" evidence="5 6">
    <name>pRetIE4771d</name>
</geneLocation>
<evidence type="ECO:0000256" key="2">
    <source>
        <dbReference type="ARBA" id="ARBA00023125"/>
    </source>
</evidence>
<protein>
    <submittedName>
        <fullName evidence="5">GntR family transcriptional regulator protein</fullName>
    </submittedName>
</protein>
<dbReference type="SMART" id="SM00345">
    <property type="entry name" value="HTH_GNTR"/>
    <property type="match status" value="2"/>
</dbReference>
<feature type="domain" description="HTH gntR-type" evidence="4">
    <location>
        <begin position="110"/>
        <end position="179"/>
    </location>
</feature>
<proteinExistence type="predicted"/>
<evidence type="ECO:0000259" key="4">
    <source>
        <dbReference type="PROSITE" id="PS50949"/>
    </source>
</evidence>
<dbReference type="KEGG" id="rei:IE4771_PD00561"/>
<evidence type="ECO:0000256" key="1">
    <source>
        <dbReference type="ARBA" id="ARBA00023015"/>
    </source>
</evidence>
<keyword evidence="5" id="KW-0614">Plasmid</keyword>
<name>A0A060IGR5_RHIET</name>
<dbReference type="InterPro" id="IPR036388">
    <property type="entry name" value="WH-like_DNA-bd_sf"/>
</dbReference>
<keyword evidence="3" id="KW-0804">Transcription</keyword>
<dbReference type="Gene3D" id="1.10.10.10">
    <property type="entry name" value="Winged helix-like DNA-binding domain superfamily/Winged helix DNA-binding domain"/>
    <property type="match status" value="2"/>
</dbReference>
<dbReference type="PROSITE" id="PS50949">
    <property type="entry name" value="HTH_GNTR"/>
    <property type="match status" value="1"/>
</dbReference>
<dbReference type="Gene3D" id="1.20.120.530">
    <property type="entry name" value="GntR ligand-binding domain-like"/>
    <property type="match status" value="1"/>
</dbReference>
<organism evidence="5 6">
    <name type="scientific">Rhizobium etli bv. mimosae str. IE4771</name>
    <dbReference type="NCBI Taxonomy" id="1432050"/>
    <lineage>
        <taxon>Bacteria</taxon>
        <taxon>Pseudomonadati</taxon>
        <taxon>Pseudomonadota</taxon>
        <taxon>Alphaproteobacteria</taxon>
        <taxon>Hyphomicrobiales</taxon>
        <taxon>Rhizobiaceae</taxon>
        <taxon>Rhizobium/Agrobacterium group</taxon>
        <taxon>Rhizobium</taxon>
    </lineage>
</organism>
<keyword evidence="2" id="KW-0238">DNA-binding</keyword>
<dbReference type="PANTHER" id="PTHR43537">
    <property type="entry name" value="TRANSCRIPTIONAL REGULATOR, GNTR FAMILY"/>
    <property type="match status" value="1"/>
</dbReference>
<dbReference type="HOGENOM" id="CLU_059389_0_0_5"/>
<dbReference type="EMBL" id="CP006990">
    <property type="protein sequence ID" value="AIC31115.1"/>
    <property type="molecule type" value="Genomic_DNA"/>
</dbReference>
<gene>
    <name evidence="5" type="ORF">IE4771_PD00561</name>
</gene>
<dbReference type="Pfam" id="PF07729">
    <property type="entry name" value="FCD"/>
    <property type="match status" value="1"/>
</dbReference>
<sequence>MIVVESESCRYVDNCDLVAIRRREKRFMSVESGASALQIDIARQILLLAQREGWRSGHPIVEKSLASVFGVSRSPMRAALEILAGKQLVRLVPNKGFVAAVDLDTDKYLEALSTSEAERLKQQILQDRSLGRIPQEFSENELTERYSVPRGTLRKALAQLSSQALVHRQRGHGWAFVDSLDSRESQAESYRFRLAVELAGLMEPGYRADADELDSLIVAHQQILAQLAEDREIGRPAWLQLNASFHETIAKWSGNRFILQAVRMQNNLRLLRESSAFDRLRRERMEVSLNQHLQVLQHIKLGDLEFARIALKRHLELTLRVIEERIDADGRA</sequence>
<dbReference type="InterPro" id="IPR008920">
    <property type="entry name" value="TF_FadR/GntR_C"/>
</dbReference>
<dbReference type="Pfam" id="PF00392">
    <property type="entry name" value="GntR"/>
    <property type="match status" value="2"/>
</dbReference>
<dbReference type="InterPro" id="IPR036390">
    <property type="entry name" value="WH_DNA-bd_sf"/>
</dbReference>
<dbReference type="InterPro" id="IPR000524">
    <property type="entry name" value="Tscrpt_reg_HTH_GntR"/>
</dbReference>
<evidence type="ECO:0000313" key="5">
    <source>
        <dbReference type="EMBL" id="AIC31115.1"/>
    </source>
</evidence>
<dbReference type="SUPFAM" id="SSF46785">
    <property type="entry name" value="Winged helix' DNA-binding domain"/>
    <property type="match status" value="2"/>
</dbReference>
<evidence type="ECO:0000313" key="6">
    <source>
        <dbReference type="Proteomes" id="UP000027180"/>
    </source>
</evidence>
<dbReference type="GO" id="GO:0003677">
    <property type="term" value="F:DNA binding"/>
    <property type="evidence" value="ECO:0007669"/>
    <property type="project" value="UniProtKB-KW"/>
</dbReference>
<dbReference type="AlphaFoldDB" id="A0A060IGR5"/>
<dbReference type="SUPFAM" id="SSF48008">
    <property type="entry name" value="GntR ligand-binding domain-like"/>
    <property type="match status" value="1"/>
</dbReference>
<dbReference type="Proteomes" id="UP000027180">
    <property type="component" value="Plasmid pRetIE4771d"/>
</dbReference>
<dbReference type="InterPro" id="IPR011711">
    <property type="entry name" value="GntR_C"/>
</dbReference>
<accession>A0A060IGR5</accession>
<keyword evidence="1" id="KW-0805">Transcription regulation</keyword>